<dbReference type="Gene3D" id="3.10.450.50">
    <property type="match status" value="1"/>
</dbReference>
<evidence type="ECO:0000259" key="1">
    <source>
        <dbReference type="Pfam" id="PF07858"/>
    </source>
</evidence>
<evidence type="ECO:0000313" key="2">
    <source>
        <dbReference type="EMBL" id="TKA89695.1"/>
    </source>
</evidence>
<dbReference type="EMBL" id="SWAV01000007">
    <property type="protein sequence ID" value="TKA89695.1"/>
    <property type="molecule type" value="Genomic_DNA"/>
</dbReference>
<sequence length="142" mass="16242">MHMANNEKIVRKFISYFQKNWPEDFEAAVAYLAADAYYQMATPTIPPVQGREAILKALQAMKSRVAEQEHEVINVAASDSVVFMERVDYSFRGGKWVSVPLVAVFELNAEGKITAWREYLDIYNNIKQHGVSFEEFEKTIGT</sequence>
<name>A0A4U0YF72_9GAMM</name>
<proteinExistence type="predicted"/>
<dbReference type="Proteomes" id="UP000305198">
    <property type="component" value="Unassembled WGS sequence"/>
</dbReference>
<dbReference type="InterPro" id="IPR013100">
    <property type="entry name" value="LEH"/>
</dbReference>
<reference evidence="2 3" key="1">
    <citation type="submission" date="2019-04" db="EMBL/GenBank/DDBJ databases">
        <title>Crypto-aerobic microbial life in anoxic (sulfidic) marine sediments.</title>
        <authorList>
            <person name="Bhattacharya S."/>
            <person name="Roy C."/>
            <person name="Mondal N."/>
            <person name="Sarkar J."/>
            <person name="Mandal S."/>
            <person name="Rameez M.J."/>
            <person name="Ghosh W."/>
        </authorList>
    </citation>
    <scope>NUCLEOTIDE SEQUENCE [LARGE SCALE GENOMIC DNA]</scope>
    <source>
        <strain evidence="2 3">SBBB</strain>
    </source>
</reference>
<dbReference type="Pfam" id="PF07858">
    <property type="entry name" value="LEH"/>
    <property type="match status" value="1"/>
</dbReference>
<accession>A0A4U0YF72</accession>
<organism evidence="2 3">
    <name type="scientific">Halopseudomonas bauzanensis</name>
    <dbReference type="NCBI Taxonomy" id="653930"/>
    <lineage>
        <taxon>Bacteria</taxon>
        <taxon>Pseudomonadati</taxon>
        <taxon>Pseudomonadota</taxon>
        <taxon>Gammaproteobacteria</taxon>
        <taxon>Pseudomonadales</taxon>
        <taxon>Pseudomonadaceae</taxon>
        <taxon>Halopseudomonas</taxon>
    </lineage>
</organism>
<dbReference type="InterPro" id="IPR032710">
    <property type="entry name" value="NTF2-like_dom_sf"/>
</dbReference>
<protein>
    <recommendedName>
        <fullName evidence="1">Limonene-1,2-epoxide hydrolase domain-containing protein</fullName>
    </recommendedName>
</protein>
<dbReference type="AlphaFoldDB" id="A0A4U0YF72"/>
<evidence type="ECO:0000313" key="3">
    <source>
        <dbReference type="Proteomes" id="UP000305198"/>
    </source>
</evidence>
<comment type="caution">
    <text evidence="2">The sequence shown here is derived from an EMBL/GenBank/DDBJ whole genome shotgun (WGS) entry which is preliminary data.</text>
</comment>
<dbReference type="SUPFAM" id="SSF54427">
    <property type="entry name" value="NTF2-like"/>
    <property type="match status" value="1"/>
</dbReference>
<gene>
    <name evidence="2" type="ORF">FA869_15965</name>
</gene>
<feature type="domain" description="Limonene-1,2-epoxide hydrolase" evidence="1">
    <location>
        <begin position="6"/>
        <end position="128"/>
    </location>
</feature>